<evidence type="ECO:0000313" key="6">
    <source>
        <dbReference type="Proteomes" id="UP000740883"/>
    </source>
</evidence>
<keyword evidence="6" id="KW-1185">Reference proteome</keyword>
<dbReference type="Proteomes" id="UP000740883">
    <property type="component" value="Unassembled WGS sequence"/>
</dbReference>
<dbReference type="PANTHER" id="PTHR12694:SF8">
    <property type="entry name" value="TRANSCRIPTION INITIATION FACTOR IIA SUBUNIT 1"/>
    <property type="match status" value="1"/>
</dbReference>
<dbReference type="GO" id="GO:0006367">
    <property type="term" value="P:transcription initiation at RNA polymerase II promoter"/>
    <property type="evidence" value="ECO:0007669"/>
    <property type="project" value="InterPro"/>
</dbReference>
<comment type="similarity">
    <text evidence="2">Belongs to the TFIIA subunit 1 family.</text>
</comment>
<reference evidence="5 6" key="1">
    <citation type="journal article" date="2020" name="Genome Biol. Evol.">
        <title>Comparative genomics of strictly vertically transmitted, feminizing microsporidia endosymbionts of amphipod crustaceans.</title>
        <authorList>
            <person name="Cormier A."/>
            <person name="Chebbi M.A."/>
            <person name="Giraud I."/>
            <person name="Wattier R."/>
            <person name="Teixeira M."/>
            <person name="Gilbert C."/>
            <person name="Rigaud T."/>
            <person name="Cordaux R."/>
        </authorList>
    </citation>
    <scope>NUCLEOTIDE SEQUENCE [LARGE SCALE GENOMIC DNA]</scope>
    <source>
        <strain evidence="5 6">Ou3-Ou53</strain>
    </source>
</reference>
<dbReference type="Gene3D" id="2.30.18.10">
    <property type="entry name" value="Transcription factor IIA (TFIIA), beta-barrel domain"/>
    <property type="match status" value="1"/>
</dbReference>
<keyword evidence="4" id="KW-0539">Nucleus</keyword>
<dbReference type="PANTHER" id="PTHR12694">
    <property type="entry name" value="TRANSCRIPTION INITIATION FACTOR IIA SUBUNIT 1"/>
    <property type="match status" value="1"/>
</dbReference>
<comment type="caution">
    <text evidence="5">The sequence shown here is derived from an EMBL/GenBank/DDBJ whole genome shotgun (WGS) entry which is preliminary data.</text>
</comment>
<comment type="subcellular location">
    <subcellularLocation>
        <location evidence="1">Nucleus</location>
    </subcellularLocation>
</comment>
<organism evidence="5 6">
    <name type="scientific">Nosema granulosis</name>
    <dbReference type="NCBI Taxonomy" id="83296"/>
    <lineage>
        <taxon>Eukaryota</taxon>
        <taxon>Fungi</taxon>
        <taxon>Fungi incertae sedis</taxon>
        <taxon>Microsporidia</taxon>
        <taxon>Nosematidae</taxon>
        <taxon>Nosema</taxon>
    </lineage>
</organism>
<evidence type="ECO:0000256" key="2">
    <source>
        <dbReference type="ARBA" id="ARBA00010059"/>
    </source>
</evidence>
<dbReference type="EMBL" id="SBJO01000035">
    <property type="protein sequence ID" value="KAF9764149.1"/>
    <property type="molecule type" value="Genomic_DNA"/>
</dbReference>
<dbReference type="Gene3D" id="1.10.287.100">
    <property type="match status" value="1"/>
</dbReference>
<gene>
    <name evidence="5" type="primary">TOA1</name>
    <name evidence="5" type="ORF">NGRA_0785</name>
</gene>
<name>A0A9P6GZP1_9MICR</name>
<dbReference type="InterPro" id="IPR009088">
    <property type="entry name" value="TFIIA_b-brl"/>
</dbReference>
<evidence type="ECO:0000256" key="4">
    <source>
        <dbReference type="ARBA" id="ARBA00023242"/>
    </source>
</evidence>
<evidence type="ECO:0000256" key="3">
    <source>
        <dbReference type="ARBA" id="ARBA00023163"/>
    </source>
</evidence>
<protein>
    <submittedName>
        <fullName evidence="5">Transcription initiation factor IIA large subunit</fullName>
    </submittedName>
</protein>
<dbReference type="OrthoDB" id="6275927at2759"/>
<accession>A0A9P6GZP1</accession>
<dbReference type="Pfam" id="PF03153">
    <property type="entry name" value="TFIIA"/>
    <property type="match status" value="1"/>
</dbReference>
<dbReference type="InterPro" id="IPR004855">
    <property type="entry name" value="TFIIA_asu/bsu"/>
</dbReference>
<evidence type="ECO:0000313" key="5">
    <source>
        <dbReference type="EMBL" id="KAF9764149.1"/>
    </source>
</evidence>
<dbReference type="CDD" id="cd07976">
    <property type="entry name" value="TFIIA_alpha_beta_like"/>
    <property type="match status" value="1"/>
</dbReference>
<dbReference type="GO" id="GO:0005672">
    <property type="term" value="C:transcription factor TFIIA complex"/>
    <property type="evidence" value="ECO:0007669"/>
    <property type="project" value="InterPro"/>
</dbReference>
<sequence>MNLEMSRIYKDIMEEVMIRLENEGEAYNISRNVIFDLQNGWAQKIRAYAEMKSENVYEHGIYRGYNSYVDTRPVKTGEQVVKTEGEGSTSSTENIESDDYEMLEEEGSNYLMCLYVKVHRTRMKYKCSFKQGFVNIGNVDFAFSNAQGELEW</sequence>
<dbReference type="AlphaFoldDB" id="A0A9P6GZP1"/>
<proteinExistence type="inferred from homology"/>
<dbReference type="SUPFAM" id="SSF50784">
    <property type="entry name" value="Transcription factor IIA (TFIIA), beta-barrel domain"/>
    <property type="match status" value="1"/>
</dbReference>
<evidence type="ECO:0000256" key="1">
    <source>
        <dbReference type="ARBA" id="ARBA00004123"/>
    </source>
</evidence>
<keyword evidence="3" id="KW-0804">Transcription</keyword>